<protein>
    <recommendedName>
        <fullName evidence="11">Replication protein A subunit</fullName>
    </recommendedName>
</protein>
<dbReference type="InterPro" id="IPR031657">
    <property type="entry name" value="REPA_OB_2"/>
</dbReference>
<dbReference type="FunFam" id="2.40.50.140:FF:000090">
    <property type="entry name" value="Replication protein A subunit"/>
    <property type="match status" value="1"/>
</dbReference>
<comment type="subunit">
    <text evidence="10 11">Component of the heterotrimeric canonical replication protein A complex (RPA).</text>
</comment>
<evidence type="ECO:0000256" key="3">
    <source>
        <dbReference type="ARBA" id="ARBA00022705"/>
    </source>
</evidence>
<dbReference type="CDD" id="cd04476">
    <property type="entry name" value="RPA1_DBD_C"/>
    <property type="match status" value="1"/>
</dbReference>
<evidence type="ECO:0000259" key="16">
    <source>
        <dbReference type="Pfam" id="PF16900"/>
    </source>
</evidence>
<evidence type="ECO:0000259" key="15">
    <source>
        <dbReference type="Pfam" id="PF08646"/>
    </source>
</evidence>
<evidence type="ECO:0000256" key="9">
    <source>
        <dbReference type="ARBA" id="ARBA00058595"/>
    </source>
</evidence>
<feature type="domain" description="Replication factor-A protein 1 N-terminal" evidence="14">
    <location>
        <begin position="5"/>
        <end position="109"/>
    </location>
</feature>
<dbReference type="Pfam" id="PF01336">
    <property type="entry name" value="tRNA_anti-codon"/>
    <property type="match status" value="1"/>
</dbReference>
<dbReference type="Pfam" id="PF04057">
    <property type="entry name" value="Rep-A_N"/>
    <property type="match status" value="1"/>
</dbReference>
<evidence type="ECO:0000256" key="4">
    <source>
        <dbReference type="ARBA" id="ARBA00022723"/>
    </source>
</evidence>
<dbReference type="GO" id="GO:0006281">
    <property type="term" value="P:DNA repair"/>
    <property type="evidence" value="ECO:0007669"/>
    <property type="project" value="InterPro"/>
</dbReference>
<keyword evidence="7 11" id="KW-0238">DNA-binding</keyword>
<feature type="region of interest" description="Disordered" evidence="12">
    <location>
        <begin position="118"/>
        <end position="173"/>
    </location>
</feature>
<dbReference type="SUPFAM" id="SSF50249">
    <property type="entry name" value="Nucleic acid-binding proteins"/>
    <property type="match status" value="4"/>
</dbReference>
<keyword evidence="18" id="KW-1185">Reference proteome</keyword>
<comment type="subcellular location">
    <subcellularLocation>
        <location evidence="1 11">Nucleus</location>
    </subcellularLocation>
</comment>
<reference evidence="17" key="2">
    <citation type="submission" date="2024-08" db="UniProtKB">
        <authorList>
            <consortium name="EnsemblMetazoa"/>
        </authorList>
    </citation>
    <scope>IDENTIFICATION</scope>
</reference>
<dbReference type="InterPro" id="IPR007199">
    <property type="entry name" value="Rep_factor-A_N"/>
</dbReference>
<dbReference type="NCBIfam" id="TIGR00617">
    <property type="entry name" value="rpa1"/>
    <property type="match status" value="1"/>
</dbReference>
<evidence type="ECO:0000259" key="14">
    <source>
        <dbReference type="Pfam" id="PF04057"/>
    </source>
</evidence>
<dbReference type="GO" id="GO:0008270">
    <property type="term" value="F:zinc ion binding"/>
    <property type="evidence" value="ECO:0007669"/>
    <property type="project" value="UniProtKB-KW"/>
</dbReference>
<dbReference type="CDD" id="cd04475">
    <property type="entry name" value="RPA1_DBD_B"/>
    <property type="match status" value="1"/>
</dbReference>
<evidence type="ECO:0000256" key="8">
    <source>
        <dbReference type="ARBA" id="ARBA00023242"/>
    </source>
</evidence>
<dbReference type="Pfam" id="PF16900">
    <property type="entry name" value="REPA_OB_2"/>
    <property type="match status" value="1"/>
</dbReference>
<keyword evidence="6 11" id="KW-0862">Zinc</keyword>
<comment type="function">
    <text evidence="9 11">As part of the heterotrimeric replication protein A complex (RPA/RP-A), binds and stabilizes single-stranded DNA intermediates, that form during DNA replication or upon DNA stress. It prevents their reannealing and in parallel, recruits and activates different proteins and complexes involved in DNA metabolism. Thereby, it plays an essential role both in DNA replication and the cellular response to DNA damage.</text>
</comment>
<evidence type="ECO:0000256" key="6">
    <source>
        <dbReference type="ARBA" id="ARBA00022833"/>
    </source>
</evidence>
<keyword evidence="8 11" id="KW-0539">Nucleus</keyword>
<evidence type="ECO:0000256" key="11">
    <source>
        <dbReference type="RuleBase" id="RU364130"/>
    </source>
</evidence>
<sequence length="623" mass="68967">MASLLTRGALGTIMQGEDITGPVVQVLSVKKINTGSGNPDKDRYRVFLSDGQYTVSAAMMTAPVYAKAGEKGLTKFTIMKIERFITSVINNPDGRDSRVLLILDLLVLKDGDEVNEKFGSPVPYTPDAKSIPRPNGSSASAVSNSTASISNGKDSGPPHKIQKLNPTNGSTTNGNISIAGRITHPISSLSLVRKRLFLLRWVIKARVINKGEIRKWENAKGSGQLFNFDLADESGEIRCTAFRDLVDKYYDMIQVDKVYYISGCQLKPANKQFNSLKNEYEMAMSNETVIEECLDDDLSKVQTQYDFVEISKIVELEANQTIDVLGVAKSTGELEKFQARSGRELQKKEIQLVDRSNSSVTLTLWGAQAENFDGSGNPVIALKGARISEFGGGKTLSTISGTLLKINPEITECYQLKGWFESDGMNANANDISARGGLGVSFTPPWMSFKQVVDQQLGSSLDKGDYYQVKGTILLLRRENCLYKACPKDGCNKKVVDNDNGTYTCEKCGKSYENFRFRLLCNMNVGDHSGNQWISMFNDECEKVLGLSSQAAGELMEANNDAFTDVIEQAQFQEFILKCRVKMETYNDEHRLKTVAVRVEPVNYEQYNAHLIQSIKKLAGLSR</sequence>
<dbReference type="GO" id="GO:0006260">
    <property type="term" value="P:DNA replication"/>
    <property type="evidence" value="ECO:0007669"/>
    <property type="project" value="UniProtKB-KW"/>
</dbReference>
<dbReference type="GO" id="GO:0005634">
    <property type="term" value="C:nucleus"/>
    <property type="evidence" value="ECO:0007669"/>
    <property type="project" value="UniProtKB-SubCell"/>
</dbReference>
<evidence type="ECO:0000256" key="1">
    <source>
        <dbReference type="ARBA" id="ARBA00004123"/>
    </source>
</evidence>
<dbReference type="PANTHER" id="PTHR47165">
    <property type="entry name" value="OS03G0429900 PROTEIN"/>
    <property type="match status" value="1"/>
</dbReference>
<proteinExistence type="inferred from homology"/>
<dbReference type="FunFam" id="2.40.50.140:FF:000064">
    <property type="entry name" value="Replication protein A subunit"/>
    <property type="match status" value="1"/>
</dbReference>
<evidence type="ECO:0000313" key="18">
    <source>
        <dbReference type="Proteomes" id="UP000019118"/>
    </source>
</evidence>
<dbReference type="Gene3D" id="2.40.50.140">
    <property type="entry name" value="Nucleic acid-binding proteins"/>
    <property type="match status" value="4"/>
</dbReference>
<evidence type="ECO:0000256" key="2">
    <source>
        <dbReference type="ARBA" id="ARBA00005690"/>
    </source>
</evidence>
<evidence type="ECO:0000256" key="10">
    <source>
        <dbReference type="ARBA" id="ARBA00062035"/>
    </source>
</evidence>
<dbReference type="Pfam" id="PF08646">
    <property type="entry name" value="Rep_fac-A_C"/>
    <property type="match status" value="1"/>
</dbReference>
<organism evidence="17 18">
    <name type="scientific">Dendroctonus ponderosae</name>
    <name type="common">Mountain pine beetle</name>
    <dbReference type="NCBI Taxonomy" id="77166"/>
    <lineage>
        <taxon>Eukaryota</taxon>
        <taxon>Metazoa</taxon>
        <taxon>Ecdysozoa</taxon>
        <taxon>Arthropoda</taxon>
        <taxon>Hexapoda</taxon>
        <taxon>Insecta</taxon>
        <taxon>Pterygota</taxon>
        <taxon>Neoptera</taxon>
        <taxon>Endopterygota</taxon>
        <taxon>Coleoptera</taxon>
        <taxon>Polyphaga</taxon>
        <taxon>Cucujiformia</taxon>
        <taxon>Curculionidae</taxon>
        <taxon>Scolytinae</taxon>
        <taxon>Dendroctonus</taxon>
    </lineage>
</organism>
<evidence type="ECO:0000256" key="7">
    <source>
        <dbReference type="ARBA" id="ARBA00023125"/>
    </source>
</evidence>
<evidence type="ECO:0000256" key="5">
    <source>
        <dbReference type="ARBA" id="ARBA00022771"/>
    </source>
</evidence>
<comment type="similarity">
    <text evidence="2 11">Belongs to the replication factor A protein 1 family.</text>
</comment>
<feature type="domain" description="Replication factor A C-terminal" evidence="15">
    <location>
        <begin position="466"/>
        <end position="611"/>
    </location>
</feature>
<feature type="domain" description="Replication protein A OB" evidence="16">
    <location>
        <begin position="310"/>
        <end position="407"/>
    </location>
</feature>
<keyword evidence="5 11" id="KW-0863">Zinc-finger</keyword>
<dbReference type="GO" id="GO:0003677">
    <property type="term" value="F:DNA binding"/>
    <property type="evidence" value="ECO:0007669"/>
    <property type="project" value="UniProtKB-KW"/>
</dbReference>
<reference evidence="18" key="1">
    <citation type="journal article" date="2013" name="Genome Biol.">
        <title>Draft genome of the mountain pine beetle, Dendroctonus ponderosae Hopkins, a major forest pest.</title>
        <authorList>
            <person name="Keeling C.I."/>
            <person name="Yuen M.M."/>
            <person name="Liao N.Y."/>
            <person name="Docking T.R."/>
            <person name="Chan S.K."/>
            <person name="Taylor G.A."/>
            <person name="Palmquist D.L."/>
            <person name="Jackman S.D."/>
            <person name="Nguyen A."/>
            <person name="Li M."/>
            <person name="Henderson H."/>
            <person name="Janes J.K."/>
            <person name="Zhao Y."/>
            <person name="Pandoh P."/>
            <person name="Moore R."/>
            <person name="Sperling F.A."/>
            <person name="Huber D.P."/>
            <person name="Birol I."/>
            <person name="Jones S.J."/>
            <person name="Bohlmann J."/>
        </authorList>
    </citation>
    <scope>NUCLEOTIDE SEQUENCE</scope>
</reference>
<dbReference type="InterPro" id="IPR012340">
    <property type="entry name" value="NA-bd_OB-fold"/>
</dbReference>
<dbReference type="EnsemblMetazoa" id="XM_019901475.1">
    <property type="protein sequence ID" value="XP_019757034.1"/>
    <property type="gene ID" value="LOC109535559"/>
</dbReference>
<dbReference type="CDD" id="cd04474">
    <property type="entry name" value="RPA1_DBD_A"/>
    <property type="match status" value="1"/>
</dbReference>
<dbReference type="GO" id="GO:0006310">
    <property type="term" value="P:DNA recombination"/>
    <property type="evidence" value="ECO:0007669"/>
    <property type="project" value="InterPro"/>
</dbReference>
<keyword evidence="4 11" id="KW-0479">Metal-binding</keyword>
<dbReference type="InterPro" id="IPR004365">
    <property type="entry name" value="NA-bd_OB_tRNA"/>
</dbReference>
<feature type="compositionally biased region" description="Polar residues" evidence="12">
    <location>
        <begin position="164"/>
        <end position="173"/>
    </location>
</feature>
<dbReference type="InterPro" id="IPR013955">
    <property type="entry name" value="Rep_factor-A_C"/>
</dbReference>
<dbReference type="InterPro" id="IPR004591">
    <property type="entry name" value="Rfa1"/>
</dbReference>
<name>A0AAR5P7H0_DENPD</name>
<dbReference type="Proteomes" id="UP000019118">
    <property type="component" value="Unassembled WGS sequence"/>
</dbReference>
<evidence type="ECO:0000256" key="12">
    <source>
        <dbReference type="SAM" id="MobiDB-lite"/>
    </source>
</evidence>
<dbReference type="FunFam" id="2.40.50.140:FF:000041">
    <property type="entry name" value="Replication protein A subunit"/>
    <property type="match status" value="1"/>
</dbReference>
<dbReference type="InterPro" id="IPR047192">
    <property type="entry name" value="Euk_RPA1_DBD_C"/>
</dbReference>
<feature type="domain" description="OB" evidence="13">
    <location>
        <begin position="202"/>
        <end position="282"/>
    </location>
</feature>
<dbReference type="PANTHER" id="PTHR47165:SF4">
    <property type="entry name" value="OS03G0429900 PROTEIN"/>
    <property type="match status" value="1"/>
</dbReference>
<feature type="compositionally biased region" description="Low complexity" evidence="12">
    <location>
        <begin position="135"/>
        <end position="151"/>
    </location>
</feature>
<keyword evidence="3 11" id="KW-0235">DNA replication</keyword>
<evidence type="ECO:0000259" key="13">
    <source>
        <dbReference type="Pfam" id="PF01336"/>
    </source>
</evidence>
<dbReference type="AlphaFoldDB" id="A0AAR5P7H0"/>
<accession>A0AAR5P7H0</accession>
<evidence type="ECO:0000313" key="17">
    <source>
        <dbReference type="EnsemblMetazoa" id="XP_019757034.1"/>
    </source>
</evidence>